<keyword evidence="1" id="KW-0812">Transmembrane</keyword>
<sequence>MSSPEAAFEHAAGFSPHSLAIYIAGLCTVLLLMWVLWVAWSGFRGMKNKRVTKEVFRRMIFRAVFIFLVLQWFLYYGVTS</sequence>
<keyword evidence="2" id="KW-0614">Plasmid</keyword>
<dbReference type="RefSeq" id="WP_086482442.1">
    <property type="nucleotide sequence ID" value="NZ_CP034302.1"/>
</dbReference>
<gene>
    <name evidence="2" type="ORF">EHC69_28485</name>
</gene>
<dbReference type="AlphaFoldDB" id="A0AAX1G173"/>
<evidence type="ECO:0000313" key="2">
    <source>
        <dbReference type="EMBL" id="QHH13200.1"/>
    </source>
</evidence>
<dbReference type="NCBIfam" id="TIGR03758">
    <property type="entry name" value="conj_TIGR03758"/>
    <property type="match status" value="1"/>
</dbReference>
<evidence type="ECO:0000313" key="3">
    <source>
        <dbReference type="Proteomes" id="UP000464718"/>
    </source>
</evidence>
<organism evidence="2 3">
    <name type="scientific">Vibrio parahaemolyticus</name>
    <dbReference type="NCBI Taxonomy" id="670"/>
    <lineage>
        <taxon>Bacteria</taxon>
        <taxon>Pseudomonadati</taxon>
        <taxon>Pseudomonadota</taxon>
        <taxon>Gammaproteobacteria</taxon>
        <taxon>Vibrionales</taxon>
        <taxon>Vibrionaceae</taxon>
        <taxon>Vibrio</taxon>
    </lineage>
</organism>
<proteinExistence type="predicted"/>
<dbReference type="EMBL" id="CP034302">
    <property type="protein sequence ID" value="QHH13200.1"/>
    <property type="molecule type" value="Genomic_DNA"/>
</dbReference>
<geneLocation type="plasmid" evidence="3">
    <name>pvpsd2016-3</name>
</geneLocation>
<protein>
    <submittedName>
        <fullName evidence="2">TIGR03758 family integrating conjugative element protein</fullName>
    </submittedName>
</protein>
<keyword evidence="1" id="KW-0472">Membrane</keyword>
<keyword evidence="1" id="KW-1133">Transmembrane helix</keyword>
<dbReference type="InterPro" id="IPR021676">
    <property type="entry name" value="DUF3262"/>
</dbReference>
<reference evidence="2 3" key="1">
    <citation type="submission" date="2018-12" db="EMBL/GenBank/DDBJ databases">
        <title>Genomic insights into the evolutionary origins and pathogenicity of five Vibrio parahaemolyticus strains isolated from the shrimp with acute hepatopancreatic necrosis disease (AHPND).</title>
        <authorList>
            <person name="Yang Q."/>
            <person name="Dong X."/>
            <person name="Xie G."/>
            <person name="Fu S."/>
            <person name="Zou P."/>
            <person name="Sun J."/>
            <person name="Wang Y."/>
            <person name="Huang J."/>
        </authorList>
    </citation>
    <scope>NUCLEOTIDE SEQUENCE [LARGE SCALE GENOMIC DNA]</scope>
    <source>
        <strain evidence="2 3">20160303005-1</strain>
        <plasmid evidence="3">pvpsd2016-3</plasmid>
    </source>
</reference>
<feature type="transmembrane region" description="Helical" evidence="1">
    <location>
        <begin position="20"/>
        <end position="40"/>
    </location>
</feature>
<evidence type="ECO:0000256" key="1">
    <source>
        <dbReference type="SAM" id="Phobius"/>
    </source>
</evidence>
<accession>A0AAX1G173</accession>
<name>A0AAX1G173_VIBPH</name>
<feature type="transmembrane region" description="Helical" evidence="1">
    <location>
        <begin position="60"/>
        <end position="78"/>
    </location>
</feature>
<dbReference type="Pfam" id="PF11660">
    <property type="entry name" value="DUF3262"/>
    <property type="match status" value="1"/>
</dbReference>
<dbReference type="Proteomes" id="UP000464718">
    <property type="component" value="Plasmid pvpsd2016-3"/>
</dbReference>